<keyword evidence="2" id="KW-0472">Membrane</keyword>
<feature type="region of interest" description="Disordered" evidence="1">
    <location>
        <begin position="145"/>
        <end position="265"/>
    </location>
</feature>
<sequence>MKLGNCTCRVSTNLEIYSDILPVPTSRVRTTFDQTSKMNRQPQGVVLYQRPAQHCSSQGCTKCLLIFFTVICLLVGFILTMVGHLAKPFWGPEDDWCDFCREDRLEPERNLKNCRIVGPAFLAIGGVLLVISICYCQVQNKGNQGQVITGPPSTQTLSTSQAGPGAVTTSQYPPGNTFGPQQPYGQAYGYQPGPYPNNPQPPAAGPYPQYPTGQAYPPQTQHPYPPQSGQGYSPYPTTDMPPPPSYESATNQSATPSAPPMEKVV</sequence>
<keyword evidence="2" id="KW-1133">Transmembrane helix</keyword>
<feature type="compositionally biased region" description="Low complexity" evidence="1">
    <location>
        <begin position="179"/>
        <end position="192"/>
    </location>
</feature>
<keyword evidence="4" id="KW-1185">Reference proteome</keyword>
<feature type="compositionally biased region" description="Low complexity" evidence="1">
    <location>
        <begin position="210"/>
        <end position="222"/>
    </location>
</feature>
<keyword evidence="2" id="KW-0812">Transmembrane</keyword>
<dbReference type="STRING" id="50429.A0A2B4RU65"/>
<feature type="compositionally biased region" description="Polar residues" evidence="1">
    <location>
        <begin position="247"/>
        <end position="256"/>
    </location>
</feature>
<accession>A0A2B4RU65</accession>
<dbReference type="Proteomes" id="UP000225706">
    <property type="component" value="Unassembled WGS sequence"/>
</dbReference>
<proteinExistence type="predicted"/>
<evidence type="ECO:0000313" key="3">
    <source>
        <dbReference type="EMBL" id="PFX21984.1"/>
    </source>
</evidence>
<feature type="compositionally biased region" description="Pro residues" evidence="1">
    <location>
        <begin position="193"/>
        <end position="209"/>
    </location>
</feature>
<dbReference type="AlphaFoldDB" id="A0A2B4RU65"/>
<feature type="transmembrane region" description="Helical" evidence="2">
    <location>
        <begin position="63"/>
        <end position="86"/>
    </location>
</feature>
<evidence type="ECO:0000313" key="4">
    <source>
        <dbReference type="Proteomes" id="UP000225706"/>
    </source>
</evidence>
<evidence type="ECO:0000256" key="2">
    <source>
        <dbReference type="SAM" id="Phobius"/>
    </source>
</evidence>
<reference evidence="4" key="1">
    <citation type="journal article" date="2017" name="bioRxiv">
        <title>Comparative analysis of the genomes of Stylophora pistillata and Acropora digitifera provides evidence for extensive differences between species of corals.</title>
        <authorList>
            <person name="Voolstra C.R."/>
            <person name="Li Y."/>
            <person name="Liew Y.J."/>
            <person name="Baumgarten S."/>
            <person name="Zoccola D."/>
            <person name="Flot J.-F."/>
            <person name="Tambutte S."/>
            <person name="Allemand D."/>
            <person name="Aranda M."/>
        </authorList>
    </citation>
    <scope>NUCLEOTIDE SEQUENCE [LARGE SCALE GENOMIC DNA]</scope>
</reference>
<feature type="compositionally biased region" description="Polar residues" evidence="1">
    <location>
        <begin position="145"/>
        <end position="174"/>
    </location>
</feature>
<dbReference type="OrthoDB" id="5984811at2759"/>
<protein>
    <submittedName>
        <fullName evidence="3">Uncharacterized protein</fullName>
    </submittedName>
</protein>
<feature type="transmembrane region" description="Helical" evidence="2">
    <location>
        <begin position="116"/>
        <end position="136"/>
    </location>
</feature>
<evidence type="ECO:0000256" key="1">
    <source>
        <dbReference type="SAM" id="MobiDB-lite"/>
    </source>
</evidence>
<dbReference type="EMBL" id="LSMT01000255">
    <property type="protein sequence ID" value="PFX21984.1"/>
    <property type="molecule type" value="Genomic_DNA"/>
</dbReference>
<gene>
    <name evidence="3" type="ORF">AWC38_SpisGene13504</name>
</gene>
<organism evidence="3 4">
    <name type="scientific">Stylophora pistillata</name>
    <name type="common">Smooth cauliflower coral</name>
    <dbReference type="NCBI Taxonomy" id="50429"/>
    <lineage>
        <taxon>Eukaryota</taxon>
        <taxon>Metazoa</taxon>
        <taxon>Cnidaria</taxon>
        <taxon>Anthozoa</taxon>
        <taxon>Hexacorallia</taxon>
        <taxon>Scleractinia</taxon>
        <taxon>Astrocoeniina</taxon>
        <taxon>Pocilloporidae</taxon>
        <taxon>Stylophora</taxon>
    </lineage>
</organism>
<comment type="caution">
    <text evidence="3">The sequence shown here is derived from an EMBL/GenBank/DDBJ whole genome shotgun (WGS) entry which is preliminary data.</text>
</comment>
<name>A0A2B4RU65_STYPI</name>